<accession>A0ACB7X4K5</accession>
<reference evidence="1 2" key="1">
    <citation type="journal article" date="2021" name="Hortic Res">
        <title>High-quality reference genome and annotation aids understanding of berry development for evergreen blueberry (Vaccinium darrowii).</title>
        <authorList>
            <person name="Yu J."/>
            <person name="Hulse-Kemp A.M."/>
            <person name="Babiker E."/>
            <person name="Staton M."/>
        </authorList>
    </citation>
    <scope>NUCLEOTIDE SEQUENCE [LARGE SCALE GENOMIC DNA]</scope>
    <source>
        <strain evidence="2">cv. NJ 8807/NJ 8810</strain>
        <tissue evidence="1">Young leaf</tissue>
    </source>
</reference>
<sequence length="124" mass="14784">MENGIEPEKELDRRTRDWRLGREERVAGIGPKKLLSERSRWTSWVRPQVKWVTLGKEQGSEVKFQEAKQEKDGIVVGLIEALKAWRAAMSEGRVRDWDRMREERQRWRRRKERVDMAGRGVVNL</sequence>
<comment type="caution">
    <text evidence="1">The sequence shown here is derived from an EMBL/GenBank/DDBJ whole genome shotgun (WGS) entry which is preliminary data.</text>
</comment>
<proteinExistence type="predicted"/>
<evidence type="ECO:0000313" key="1">
    <source>
        <dbReference type="EMBL" id="KAH7835696.1"/>
    </source>
</evidence>
<dbReference type="EMBL" id="CM037152">
    <property type="protein sequence ID" value="KAH7835696.1"/>
    <property type="molecule type" value="Genomic_DNA"/>
</dbReference>
<dbReference type="Proteomes" id="UP000828048">
    <property type="component" value="Chromosome 2"/>
</dbReference>
<organism evidence="1 2">
    <name type="scientific">Vaccinium darrowii</name>
    <dbReference type="NCBI Taxonomy" id="229202"/>
    <lineage>
        <taxon>Eukaryota</taxon>
        <taxon>Viridiplantae</taxon>
        <taxon>Streptophyta</taxon>
        <taxon>Embryophyta</taxon>
        <taxon>Tracheophyta</taxon>
        <taxon>Spermatophyta</taxon>
        <taxon>Magnoliopsida</taxon>
        <taxon>eudicotyledons</taxon>
        <taxon>Gunneridae</taxon>
        <taxon>Pentapetalae</taxon>
        <taxon>asterids</taxon>
        <taxon>Ericales</taxon>
        <taxon>Ericaceae</taxon>
        <taxon>Vaccinioideae</taxon>
        <taxon>Vaccinieae</taxon>
        <taxon>Vaccinium</taxon>
    </lineage>
</organism>
<protein>
    <submittedName>
        <fullName evidence="1">Uncharacterized protein</fullName>
    </submittedName>
</protein>
<gene>
    <name evidence="1" type="ORF">Vadar_028900</name>
</gene>
<keyword evidence="2" id="KW-1185">Reference proteome</keyword>
<evidence type="ECO:0000313" key="2">
    <source>
        <dbReference type="Proteomes" id="UP000828048"/>
    </source>
</evidence>
<name>A0ACB7X4K5_9ERIC</name>